<feature type="compositionally biased region" description="Basic and acidic residues" evidence="1">
    <location>
        <begin position="178"/>
        <end position="203"/>
    </location>
</feature>
<feature type="region of interest" description="Disordered" evidence="1">
    <location>
        <begin position="475"/>
        <end position="510"/>
    </location>
</feature>
<evidence type="ECO:0000313" key="3">
    <source>
        <dbReference type="Proteomes" id="UP000193218"/>
    </source>
</evidence>
<dbReference type="RefSeq" id="XP_021872641.1">
    <property type="nucleotide sequence ID" value="XM_022014101.1"/>
</dbReference>
<feature type="region of interest" description="Disordered" evidence="1">
    <location>
        <begin position="88"/>
        <end position="144"/>
    </location>
</feature>
<comment type="caution">
    <text evidence="2">The sequence shown here is derived from an EMBL/GenBank/DDBJ whole genome shotgun (WGS) entry which is preliminary data.</text>
</comment>
<dbReference type="AlphaFoldDB" id="A0A1Y1UL54"/>
<proteinExistence type="predicted"/>
<feature type="compositionally biased region" description="Low complexity" evidence="1">
    <location>
        <begin position="551"/>
        <end position="566"/>
    </location>
</feature>
<dbReference type="GeneID" id="33555909"/>
<dbReference type="Proteomes" id="UP000193218">
    <property type="component" value="Unassembled WGS sequence"/>
</dbReference>
<feature type="region of interest" description="Disordered" evidence="1">
    <location>
        <begin position="273"/>
        <end position="310"/>
    </location>
</feature>
<feature type="region of interest" description="Disordered" evidence="1">
    <location>
        <begin position="758"/>
        <end position="811"/>
    </location>
</feature>
<accession>A0A1Y1UL54</accession>
<dbReference type="InParanoid" id="A0A1Y1UL54"/>
<feature type="compositionally biased region" description="Low complexity" evidence="1">
    <location>
        <begin position="582"/>
        <end position="592"/>
    </location>
</feature>
<organism evidence="2 3">
    <name type="scientific">Kockovaella imperatae</name>
    <dbReference type="NCBI Taxonomy" id="4999"/>
    <lineage>
        <taxon>Eukaryota</taxon>
        <taxon>Fungi</taxon>
        <taxon>Dikarya</taxon>
        <taxon>Basidiomycota</taxon>
        <taxon>Agaricomycotina</taxon>
        <taxon>Tremellomycetes</taxon>
        <taxon>Tremellales</taxon>
        <taxon>Cuniculitremaceae</taxon>
        <taxon>Kockovaella</taxon>
    </lineage>
</organism>
<reference evidence="2 3" key="1">
    <citation type="submission" date="2017-03" db="EMBL/GenBank/DDBJ databases">
        <title>Widespread Adenine N6-methylation of Active Genes in Fungi.</title>
        <authorList>
            <consortium name="DOE Joint Genome Institute"/>
            <person name="Mondo S.J."/>
            <person name="Dannebaum R.O."/>
            <person name="Kuo R.C."/>
            <person name="Louie K.B."/>
            <person name="Bewick A.J."/>
            <person name="Labutti K."/>
            <person name="Haridas S."/>
            <person name="Kuo A."/>
            <person name="Salamov A."/>
            <person name="Ahrendt S.R."/>
            <person name="Lau R."/>
            <person name="Bowen B.P."/>
            <person name="Lipzen A."/>
            <person name="Sullivan W."/>
            <person name="Andreopoulos W.B."/>
            <person name="Clum A."/>
            <person name="Lindquist E."/>
            <person name="Daum C."/>
            <person name="Northen T.R."/>
            <person name="Ramamoorthy G."/>
            <person name="Schmitz R.J."/>
            <person name="Gryganskyi A."/>
            <person name="Culley D."/>
            <person name="Magnuson J."/>
            <person name="James T.Y."/>
            <person name="O'Malley M.A."/>
            <person name="Stajich J.E."/>
            <person name="Spatafora J.W."/>
            <person name="Visel A."/>
            <person name="Grigoriev I.V."/>
        </authorList>
    </citation>
    <scope>NUCLEOTIDE SEQUENCE [LARGE SCALE GENOMIC DNA]</scope>
    <source>
        <strain evidence="2 3">NRRL Y-17943</strain>
    </source>
</reference>
<name>A0A1Y1UL54_9TREE</name>
<dbReference type="EMBL" id="NBSH01000004">
    <property type="protein sequence ID" value="ORX38719.1"/>
    <property type="molecule type" value="Genomic_DNA"/>
</dbReference>
<evidence type="ECO:0000313" key="2">
    <source>
        <dbReference type="EMBL" id="ORX38719.1"/>
    </source>
</evidence>
<protein>
    <submittedName>
        <fullName evidence="2">Uncharacterized protein</fullName>
    </submittedName>
</protein>
<feature type="region of interest" description="Disordered" evidence="1">
    <location>
        <begin position="159"/>
        <end position="222"/>
    </location>
</feature>
<feature type="compositionally biased region" description="Pro residues" evidence="1">
    <location>
        <begin position="110"/>
        <end position="128"/>
    </location>
</feature>
<feature type="region of interest" description="Disordered" evidence="1">
    <location>
        <begin position="366"/>
        <end position="444"/>
    </location>
</feature>
<sequence>MLSTGFYLTPYRERLGLRELFGLQSGPKRRKREKGIESCYTIGVGPWGEMGEATEGQQAGGSLDGQFLSQRRAERVNEHIEPDVRITAARAPDHRRQTKLTSKLQSPAYSPAPPQMPFPSSPPEPSSWPIPIWRPRGPPHQPTHKKILNLLSPRPKLEVPMNLPLGRPPRLTKPPRRASFEDRAQAHRGHGRCDEDQETRDGPDLTFSESEPSPIPPEMLDLASPISRKNKNRWSGQTFGPISPPPKVVVEENYRRVSAPVVDTTLGVSTKLSNQGRNSWRSSRRLSAESAVGRDRMPETTLPSPPELAPDQMSPWIPEHARAQSTTLPEVRVTISPTKGYSPEQLDQIQYDQSEPRDTTRLCMTMPEPWTHSPTANSSQGGPSRMLHPLGRPLSYPPQVASPHAAADHPQSSRSSVVSVTLDDHHSSIQTAQRVPVPRGESYQSATPIRFSQLFPDGLDKPPTLPKINVRPAFSFRLPPAQPPPEHPPPPLPRKPWSDPSPDVNSQDGGSLASVYLSIFRGKTPFPFTTTMPMPRIASQTTTRRPLENPASSSSDTSATFTTAPAYLGAHDMPLPSSPAMSLGESSSQMSSAPVVGDGSTPTDTILPHHRNALLHLLRLLHCLSLARQLLYARNLVSTTLLHTSPFPPDLVREWERKLDEWWSTSSAILNVARERVKRNLRRAEKDWEWAVEVMGGDVVKEKKGLAKYWEDEDKPGWRDPFERGPGAFGAWDLVGGGGAGAAGVRGAKRRSSRISRCESRPGDLRGATALTHARPGGLKKQPSFLDERSAEAAAGRGDGRGRRRRAASRGVPSWVGEVVHECFGYDEIEAEVWRLEMDGRIPTGTWRRMYGERAFKSRDHEERQANERKENAMTKMDDFARALNRMSKGISRSKLALSFREERGGIVKRVVVPPRGSSSTVSACRDNRPTGWWIMDEDELCDAQSLGMDQVRVDDELSRQRESWRKKGEKKVFWS</sequence>
<feature type="compositionally biased region" description="Polar residues" evidence="1">
    <location>
        <begin position="372"/>
        <end position="382"/>
    </location>
</feature>
<evidence type="ECO:0000256" key="1">
    <source>
        <dbReference type="SAM" id="MobiDB-lite"/>
    </source>
</evidence>
<gene>
    <name evidence="2" type="ORF">BD324DRAFT_608093</name>
</gene>
<keyword evidence="3" id="KW-1185">Reference proteome</keyword>
<feature type="region of interest" description="Disordered" evidence="1">
    <location>
        <begin position="527"/>
        <end position="599"/>
    </location>
</feature>
<feature type="compositionally biased region" description="Pro residues" evidence="1">
    <location>
        <begin position="480"/>
        <end position="494"/>
    </location>
</feature>
<feature type="compositionally biased region" description="Polar residues" evidence="1">
    <location>
        <begin position="410"/>
        <end position="419"/>
    </location>
</feature>